<sequence length="190" mass="20147">MRAQTRTMMSVAVSACVALMACACGPEKPKADADPKPSQPPASTQAAEPSATPSATAGTEQPSPAPTGKLPAPKTKERAIQRYEQYLHGLGQEDINTVCEVAGPGAKKAEEMGFGPCTSTYVVVFQMISPAQKKALQTATVDPQRVVVRSPDKVEMPLESVRSSATFSESDLGSYTLEYLGNDYYITDGK</sequence>
<evidence type="ECO:0000256" key="1">
    <source>
        <dbReference type="SAM" id="MobiDB-lite"/>
    </source>
</evidence>
<feature type="compositionally biased region" description="Low complexity" evidence="1">
    <location>
        <begin position="41"/>
        <end position="60"/>
    </location>
</feature>
<dbReference type="Proteomes" id="UP000600026">
    <property type="component" value="Unassembled WGS sequence"/>
</dbReference>
<dbReference type="EMBL" id="BNEE01000006">
    <property type="protein sequence ID" value="GHI84986.1"/>
    <property type="molecule type" value="Genomic_DNA"/>
</dbReference>
<name>A0A919GYG1_9ACTN</name>
<dbReference type="AlphaFoldDB" id="A0A919GYG1"/>
<reference evidence="3" key="1">
    <citation type="submission" date="2020-09" db="EMBL/GenBank/DDBJ databases">
        <title>Whole genome shotgun sequence of Streptomyces xanthophaeus NBRC 12829.</title>
        <authorList>
            <person name="Komaki H."/>
            <person name="Tamura T."/>
        </authorList>
    </citation>
    <scope>NUCLEOTIDE SEQUENCE</scope>
    <source>
        <strain evidence="3">NBRC 12829</strain>
    </source>
</reference>
<dbReference type="PROSITE" id="PS51257">
    <property type="entry name" value="PROKAR_LIPOPROTEIN"/>
    <property type="match status" value="1"/>
</dbReference>
<gene>
    <name evidence="3" type="ORF">Sxan_23500</name>
</gene>
<keyword evidence="4" id="KW-1185">Reference proteome</keyword>
<proteinExistence type="predicted"/>
<comment type="caution">
    <text evidence="3">The sequence shown here is derived from an EMBL/GenBank/DDBJ whole genome shotgun (WGS) entry which is preliminary data.</text>
</comment>
<evidence type="ECO:0008006" key="5">
    <source>
        <dbReference type="Google" id="ProtNLM"/>
    </source>
</evidence>
<keyword evidence="2" id="KW-0732">Signal</keyword>
<evidence type="ECO:0000256" key="2">
    <source>
        <dbReference type="SAM" id="SignalP"/>
    </source>
</evidence>
<evidence type="ECO:0000313" key="4">
    <source>
        <dbReference type="Proteomes" id="UP000600026"/>
    </source>
</evidence>
<accession>A0A919GYG1</accession>
<evidence type="ECO:0000313" key="3">
    <source>
        <dbReference type="EMBL" id="GHI84986.1"/>
    </source>
</evidence>
<feature type="region of interest" description="Disordered" evidence="1">
    <location>
        <begin position="27"/>
        <end position="75"/>
    </location>
</feature>
<organism evidence="3 4">
    <name type="scientific">Streptomyces xanthophaeus</name>
    <dbReference type="NCBI Taxonomy" id="67385"/>
    <lineage>
        <taxon>Bacteria</taxon>
        <taxon>Bacillati</taxon>
        <taxon>Actinomycetota</taxon>
        <taxon>Actinomycetes</taxon>
        <taxon>Kitasatosporales</taxon>
        <taxon>Streptomycetaceae</taxon>
        <taxon>Streptomyces</taxon>
    </lineage>
</organism>
<feature type="signal peptide" evidence="2">
    <location>
        <begin position="1"/>
        <end position="23"/>
    </location>
</feature>
<protein>
    <recommendedName>
        <fullName evidence="5">Lipoprotein</fullName>
    </recommendedName>
</protein>
<feature type="chain" id="PRO_5039588602" description="Lipoprotein" evidence="2">
    <location>
        <begin position="24"/>
        <end position="190"/>
    </location>
</feature>